<organism evidence="1 2">
    <name type="scientific">Sphaceloma murrayae</name>
    <dbReference type="NCBI Taxonomy" id="2082308"/>
    <lineage>
        <taxon>Eukaryota</taxon>
        <taxon>Fungi</taxon>
        <taxon>Dikarya</taxon>
        <taxon>Ascomycota</taxon>
        <taxon>Pezizomycotina</taxon>
        <taxon>Dothideomycetes</taxon>
        <taxon>Dothideomycetidae</taxon>
        <taxon>Myriangiales</taxon>
        <taxon>Elsinoaceae</taxon>
        <taxon>Sphaceloma</taxon>
    </lineage>
</organism>
<dbReference type="Proteomes" id="UP000243797">
    <property type="component" value="Unassembled WGS sequence"/>
</dbReference>
<accession>A0A2K1QPT8</accession>
<dbReference type="InParanoid" id="A0A2K1QPT8"/>
<evidence type="ECO:0000313" key="1">
    <source>
        <dbReference type="EMBL" id="PNS17095.1"/>
    </source>
</evidence>
<proteinExistence type="predicted"/>
<name>A0A2K1QPT8_9PEZI</name>
<keyword evidence="2" id="KW-1185">Reference proteome</keyword>
<dbReference type="EMBL" id="NKHZ01000054">
    <property type="protein sequence ID" value="PNS17095.1"/>
    <property type="molecule type" value="Genomic_DNA"/>
</dbReference>
<evidence type="ECO:0000313" key="2">
    <source>
        <dbReference type="Proteomes" id="UP000243797"/>
    </source>
</evidence>
<comment type="caution">
    <text evidence="1">The sequence shown here is derived from an EMBL/GenBank/DDBJ whole genome shotgun (WGS) entry which is preliminary data.</text>
</comment>
<gene>
    <name evidence="1" type="ORF">CAC42_3665</name>
</gene>
<reference evidence="1 2" key="1">
    <citation type="submission" date="2017-06" db="EMBL/GenBank/DDBJ databases">
        <title>Draft genome sequence of a variant of Elsinoe murrayae.</title>
        <authorList>
            <person name="Cheng Q."/>
        </authorList>
    </citation>
    <scope>NUCLEOTIDE SEQUENCE [LARGE SCALE GENOMIC DNA]</scope>
    <source>
        <strain evidence="1 2">CQ-2017a</strain>
    </source>
</reference>
<dbReference type="AlphaFoldDB" id="A0A2K1QPT8"/>
<protein>
    <submittedName>
        <fullName evidence="1">Uncharacterized protein</fullName>
    </submittedName>
</protein>
<sequence>MLDKSASAIVQESIDVLGFFRNRQRRRPSRALLRRMGDASWTGDLGILDVSTQDMLARFSSLRVAHNFHGTVDHASGSIDAISRAVLAFNGAHALLEAWVKDQLAELWRSLDVAQHILHILGILLR</sequence>